<accession>A0A1M5JNS6</accession>
<protein>
    <submittedName>
        <fullName evidence="1">Uncharacterized protein</fullName>
    </submittedName>
</protein>
<dbReference type="RefSeq" id="WP_073235186.1">
    <property type="nucleotide sequence ID" value="NZ_FQUQ01000005.1"/>
</dbReference>
<proteinExistence type="predicted"/>
<gene>
    <name evidence="1" type="ORF">SAMN04488522_105449</name>
</gene>
<evidence type="ECO:0000313" key="1">
    <source>
        <dbReference type="EMBL" id="SHG42227.1"/>
    </source>
</evidence>
<dbReference type="Proteomes" id="UP000184287">
    <property type="component" value="Unassembled WGS sequence"/>
</dbReference>
<evidence type="ECO:0000313" key="2">
    <source>
        <dbReference type="Proteomes" id="UP000184287"/>
    </source>
</evidence>
<organism evidence="1 2">
    <name type="scientific">Pedobacter caeni</name>
    <dbReference type="NCBI Taxonomy" id="288992"/>
    <lineage>
        <taxon>Bacteria</taxon>
        <taxon>Pseudomonadati</taxon>
        <taxon>Bacteroidota</taxon>
        <taxon>Sphingobacteriia</taxon>
        <taxon>Sphingobacteriales</taxon>
        <taxon>Sphingobacteriaceae</taxon>
        <taxon>Pedobacter</taxon>
    </lineage>
</organism>
<reference evidence="2" key="1">
    <citation type="submission" date="2016-11" db="EMBL/GenBank/DDBJ databases">
        <authorList>
            <person name="Varghese N."/>
            <person name="Submissions S."/>
        </authorList>
    </citation>
    <scope>NUCLEOTIDE SEQUENCE [LARGE SCALE GENOMIC DNA]</scope>
    <source>
        <strain evidence="2">DSM 16990</strain>
    </source>
</reference>
<sequence>MIRIEAEKVIIEIPVAEHFEYDLVEDLYLDLIHLLNCVHLLQNRHEHHIPRDLDSILQLQKALFVSVDQMKQLYPINS</sequence>
<dbReference type="EMBL" id="FQUQ01000005">
    <property type="protein sequence ID" value="SHG42227.1"/>
    <property type="molecule type" value="Genomic_DNA"/>
</dbReference>
<dbReference type="AlphaFoldDB" id="A0A1M5JNS6"/>
<keyword evidence="2" id="KW-1185">Reference proteome</keyword>
<dbReference type="STRING" id="288992.SAMN04488522_105449"/>
<name>A0A1M5JNS6_9SPHI</name>